<sequence length="112" mass="12270">MFAASPQDAASSSESMTNEELLAHQLDLHHQIQQQMQMQMEMSLHLGPRPSLTSSLSKVEPDLGDNVFDMLDDLIMIPSGAVASERTSLSRNARAETMDSDAPTSRGHSRES</sequence>
<feature type="region of interest" description="Disordered" evidence="1">
    <location>
        <begin position="1"/>
        <end position="24"/>
    </location>
</feature>
<evidence type="ECO:0000256" key="1">
    <source>
        <dbReference type="SAM" id="MobiDB-lite"/>
    </source>
</evidence>
<proteinExistence type="predicted"/>
<keyword evidence="3" id="KW-1185">Reference proteome</keyword>
<protein>
    <submittedName>
        <fullName evidence="2">Uncharacterized protein</fullName>
    </submittedName>
</protein>
<dbReference type="Proteomes" id="UP000294530">
    <property type="component" value="Unassembled WGS sequence"/>
</dbReference>
<name>A0A976IFJ5_BRELC</name>
<feature type="compositionally biased region" description="Polar residues" evidence="1">
    <location>
        <begin position="8"/>
        <end position="18"/>
    </location>
</feature>
<accession>A0A976IFJ5</accession>
<dbReference type="EMBL" id="SHOA02000019">
    <property type="protein sequence ID" value="TDH69961.1"/>
    <property type="molecule type" value="Genomic_DNA"/>
</dbReference>
<dbReference type="KEGG" id="blac:94350121"/>
<dbReference type="AlphaFoldDB" id="A0A976IFJ5"/>
<gene>
    <name evidence="2" type="ORF">CCR75_006380</name>
</gene>
<evidence type="ECO:0000313" key="3">
    <source>
        <dbReference type="Proteomes" id="UP000294530"/>
    </source>
</evidence>
<organism evidence="2 3">
    <name type="scientific">Bremia lactucae</name>
    <name type="common">Lettuce downy mildew</name>
    <dbReference type="NCBI Taxonomy" id="4779"/>
    <lineage>
        <taxon>Eukaryota</taxon>
        <taxon>Sar</taxon>
        <taxon>Stramenopiles</taxon>
        <taxon>Oomycota</taxon>
        <taxon>Peronosporomycetes</taxon>
        <taxon>Peronosporales</taxon>
        <taxon>Peronosporaceae</taxon>
        <taxon>Bremia</taxon>
    </lineage>
</organism>
<dbReference type="OrthoDB" id="167182at2759"/>
<evidence type="ECO:0000313" key="2">
    <source>
        <dbReference type="EMBL" id="TDH69961.1"/>
    </source>
</evidence>
<comment type="caution">
    <text evidence="2">The sequence shown here is derived from an EMBL/GenBank/DDBJ whole genome shotgun (WGS) entry which is preliminary data.</text>
</comment>
<reference evidence="2 3" key="1">
    <citation type="journal article" date="2021" name="Genome Biol.">
        <title>AFLAP: assembly-free linkage analysis pipeline using k-mers from genome sequencing data.</title>
        <authorList>
            <person name="Fletcher K."/>
            <person name="Zhang L."/>
            <person name="Gil J."/>
            <person name="Han R."/>
            <person name="Cavanaugh K."/>
            <person name="Michelmore R."/>
        </authorList>
    </citation>
    <scope>NUCLEOTIDE SEQUENCE [LARGE SCALE GENOMIC DNA]</scope>
    <source>
        <strain evidence="2 3">SF5</strain>
    </source>
</reference>
<dbReference type="GeneID" id="94350121"/>
<feature type="region of interest" description="Disordered" evidence="1">
    <location>
        <begin position="81"/>
        <end position="112"/>
    </location>
</feature>
<dbReference type="RefSeq" id="XP_067819460.1">
    <property type="nucleotide sequence ID" value="XM_067964450.1"/>
</dbReference>